<dbReference type="InterPro" id="IPR027417">
    <property type="entry name" value="P-loop_NTPase"/>
</dbReference>
<evidence type="ECO:0000313" key="3">
    <source>
        <dbReference type="Proteomes" id="UP000800035"/>
    </source>
</evidence>
<keyword evidence="1" id="KW-1133">Transmembrane helix</keyword>
<dbReference type="OrthoDB" id="3925403at2759"/>
<dbReference type="AlphaFoldDB" id="A0A6A5TGU4"/>
<dbReference type="EMBL" id="ML977087">
    <property type="protein sequence ID" value="KAF1948107.1"/>
    <property type="molecule type" value="Genomic_DNA"/>
</dbReference>
<keyword evidence="3" id="KW-1185">Reference proteome</keyword>
<reference evidence="2" key="1">
    <citation type="journal article" date="2020" name="Stud. Mycol.">
        <title>101 Dothideomycetes genomes: a test case for predicting lifestyles and emergence of pathogens.</title>
        <authorList>
            <person name="Haridas S."/>
            <person name="Albert R."/>
            <person name="Binder M."/>
            <person name="Bloem J."/>
            <person name="Labutti K."/>
            <person name="Salamov A."/>
            <person name="Andreopoulos B."/>
            <person name="Baker S."/>
            <person name="Barry K."/>
            <person name="Bills G."/>
            <person name="Bluhm B."/>
            <person name="Cannon C."/>
            <person name="Castanera R."/>
            <person name="Culley D."/>
            <person name="Daum C."/>
            <person name="Ezra D."/>
            <person name="Gonzalez J."/>
            <person name="Henrissat B."/>
            <person name="Kuo A."/>
            <person name="Liang C."/>
            <person name="Lipzen A."/>
            <person name="Lutzoni F."/>
            <person name="Magnuson J."/>
            <person name="Mondo S."/>
            <person name="Nolan M."/>
            <person name="Ohm R."/>
            <person name="Pangilinan J."/>
            <person name="Park H.-J."/>
            <person name="Ramirez L."/>
            <person name="Alfaro M."/>
            <person name="Sun H."/>
            <person name="Tritt A."/>
            <person name="Yoshinaga Y."/>
            <person name="Zwiers L.-H."/>
            <person name="Turgeon B."/>
            <person name="Goodwin S."/>
            <person name="Spatafora J."/>
            <person name="Crous P."/>
            <person name="Grigoriev I."/>
        </authorList>
    </citation>
    <scope>NUCLEOTIDE SEQUENCE</scope>
    <source>
        <strain evidence="2">CBS 675.92</strain>
    </source>
</reference>
<sequence length="55" mass="6010">TPLIIMLLIGGGKSLLFSMLAYLEGARMTVVVVPYQALIKDLVGRMRKCGINCIE</sequence>
<dbReference type="Gene3D" id="3.40.50.300">
    <property type="entry name" value="P-loop containing nucleotide triphosphate hydrolases"/>
    <property type="match status" value="1"/>
</dbReference>
<accession>A0A6A5TGU4</accession>
<proteinExistence type="predicted"/>
<organism evidence="2 3">
    <name type="scientific">Byssothecium circinans</name>
    <dbReference type="NCBI Taxonomy" id="147558"/>
    <lineage>
        <taxon>Eukaryota</taxon>
        <taxon>Fungi</taxon>
        <taxon>Dikarya</taxon>
        <taxon>Ascomycota</taxon>
        <taxon>Pezizomycotina</taxon>
        <taxon>Dothideomycetes</taxon>
        <taxon>Pleosporomycetidae</taxon>
        <taxon>Pleosporales</taxon>
        <taxon>Massarineae</taxon>
        <taxon>Massarinaceae</taxon>
        <taxon>Byssothecium</taxon>
    </lineage>
</organism>
<feature type="non-terminal residue" evidence="2">
    <location>
        <position position="1"/>
    </location>
</feature>
<evidence type="ECO:0008006" key="4">
    <source>
        <dbReference type="Google" id="ProtNLM"/>
    </source>
</evidence>
<feature type="transmembrane region" description="Helical" evidence="1">
    <location>
        <begin position="15"/>
        <end position="38"/>
    </location>
</feature>
<protein>
    <recommendedName>
        <fullName evidence="4">DEAD/DEAH box helicase domain-containing protein</fullName>
    </recommendedName>
</protein>
<evidence type="ECO:0000313" key="2">
    <source>
        <dbReference type="EMBL" id="KAF1948107.1"/>
    </source>
</evidence>
<name>A0A6A5TGU4_9PLEO</name>
<evidence type="ECO:0000256" key="1">
    <source>
        <dbReference type="SAM" id="Phobius"/>
    </source>
</evidence>
<keyword evidence="1" id="KW-0812">Transmembrane</keyword>
<gene>
    <name evidence="2" type="ORF">CC80DRAFT_432416</name>
</gene>
<dbReference type="Proteomes" id="UP000800035">
    <property type="component" value="Unassembled WGS sequence"/>
</dbReference>
<keyword evidence="1" id="KW-0472">Membrane</keyword>